<evidence type="ECO:0000256" key="3">
    <source>
        <dbReference type="ARBA" id="ARBA00012385"/>
    </source>
</evidence>
<dbReference type="SUPFAM" id="SSF55103">
    <property type="entry name" value="FAD-linked oxidases, C-terminal domain"/>
    <property type="match status" value="1"/>
</dbReference>
<evidence type="ECO:0000256" key="6">
    <source>
        <dbReference type="PIRSR" id="PIRSR625650-1"/>
    </source>
</evidence>
<keyword evidence="5 8" id="KW-0274">FAD</keyword>
<protein>
    <recommendedName>
        <fullName evidence="3 10">Alkylglycerone-phosphate synthase</fullName>
        <shortName evidence="10">Alkyl-DHAP synthase</shortName>
        <ecNumber evidence="3 10">2.5.1.26</ecNumber>
    </recommendedName>
</protein>
<evidence type="ECO:0000313" key="14">
    <source>
        <dbReference type="Proteomes" id="UP001430356"/>
    </source>
</evidence>
<evidence type="ECO:0000256" key="5">
    <source>
        <dbReference type="ARBA" id="ARBA00022827"/>
    </source>
</evidence>
<feature type="active site" description="Proton donor/acceptor" evidence="6">
    <location>
        <position position="644"/>
    </location>
</feature>
<comment type="similarity">
    <text evidence="2 10">Belongs to the FAD-binding oxidoreductase/transferase type 4 family.</text>
</comment>
<comment type="catalytic activity">
    <reaction evidence="10">
        <text>a long chain fatty alcohol + a 1-acylglycerone 3-phosphate = a 1-O-alkylglycerone 3-phosphate + a long-chain fatty acid + H(+)</text>
        <dbReference type="Rhea" id="RHEA:36171"/>
        <dbReference type="ChEBI" id="CHEBI:15378"/>
        <dbReference type="ChEBI" id="CHEBI:17135"/>
        <dbReference type="ChEBI" id="CHEBI:57534"/>
        <dbReference type="ChEBI" id="CHEBI:57560"/>
        <dbReference type="ChEBI" id="CHEBI:73315"/>
        <dbReference type="EC" id="2.5.1.26"/>
    </reaction>
</comment>
<keyword evidence="10" id="KW-0576">Peroxisome</keyword>
<dbReference type="InterPro" id="IPR004113">
    <property type="entry name" value="FAD-bd_oxidored_4_C"/>
</dbReference>
<dbReference type="PANTHER" id="PTHR46568:SF1">
    <property type="entry name" value="ALKYLDIHYDROXYACETONEPHOSPHATE SYNTHASE, PEROXISOMAL"/>
    <property type="match status" value="1"/>
</dbReference>
<dbReference type="Proteomes" id="UP001430356">
    <property type="component" value="Unassembled WGS sequence"/>
</dbReference>
<feature type="site" description="Important for enzyme activity" evidence="9">
    <location>
        <position position="487"/>
    </location>
</feature>
<evidence type="ECO:0000256" key="9">
    <source>
        <dbReference type="PIRSR" id="PIRSR625650-4"/>
    </source>
</evidence>
<feature type="region of interest" description="Disordered" evidence="11">
    <location>
        <begin position="119"/>
        <end position="148"/>
    </location>
</feature>
<name>A0AAW0F229_9TRYP</name>
<keyword evidence="14" id="KW-1185">Reference proteome</keyword>
<dbReference type="InterPro" id="IPR006094">
    <property type="entry name" value="Oxid_FAD_bind_N"/>
</dbReference>
<feature type="region of interest" description="Disordered" evidence="11">
    <location>
        <begin position="1"/>
        <end position="20"/>
    </location>
</feature>
<dbReference type="GO" id="GO:0005777">
    <property type="term" value="C:peroxisome"/>
    <property type="evidence" value="ECO:0007669"/>
    <property type="project" value="UniProtKB-SubCell"/>
</dbReference>
<dbReference type="GO" id="GO:0008610">
    <property type="term" value="P:lipid biosynthetic process"/>
    <property type="evidence" value="ECO:0007669"/>
    <property type="project" value="InterPro"/>
</dbReference>
<dbReference type="InterPro" id="IPR025650">
    <property type="entry name" value="Alkyl-DHAP_Synthase"/>
</dbReference>
<feature type="binding site" evidence="8">
    <location>
        <begin position="373"/>
        <end position="379"/>
    </location>
    <ligand>
        <name>FAD</name>
        <dbReference type="ChEBI" id="CHEBI:57692"/>
    </ligand>
</feature>
<dbReference type="Gene3D" id="1.10.45.10">
    <property type="entry name" value="Vanillyl-alcohol Oxidase, Chain A, domain 4"/>
    <property type="match status" value="1"/>
</dbReference>
<gene>
    <name evidence="13" type="ORF">NESM_000117300</name>
</gene>
<feature type="compositionally biased region" description="Basic residues" evidence="11">
    <location>
        <begin position="119"/>
        <end position="129"/>
    </location>
</feature>
<dbReference type="InterPro" id="IPR016169">
    <property type="entry name" value="FAD-bd_PCMH_sub2"/>
</dbReference>
<dbReference type="Gene3D" id="3.30.465.10">
    <property type="match status" value="1"/>
</dbReference>
<feature type="domain" description="FAD-binding PCMH-type" evidence="12">
    <location>
        <begin position="271"/>
        <end position="452"/>
    </location>
</feature>
<evidence type="ECO:0000256" key="4">
    <source>
        <dbReference type="ARBA" id="ARBA00022630"/>
    </source>
</evidence>
<dbReference type="Pfam" id="PF02913">
    <property type="entry name" value="FAD-oxidase_C"/>
    <property type="match status" value="1"/>
</dbReference>
<dbReference type="InterPro" id="IPR036318">
    <property type="entry name" value="FAD-bd_PCMH-like_sf"/>
</dbReference>
<comment type="cofactor">
    <cofactor evidence="8 10">
        <name>FAD</name>
        <dbReference type="ChEBI" id="CHEBI:57692"/>
    </cofactor>
</comment>
<comment type="function">
    <text evidence="10">Catalyzes the exchange of an acyl for a long-chain alkyl group and the formation of the ether bond in the biosynthesis of ether phospholipids.</text>
</comment>
<comment type="caution">
    <text evidence="13">The sequence shown here is derived from an EMBL/GenBank/DDBJ whole genome shotgun (WGS) entry which is preliminary data.</text>
</comment>
<dbReference type="AlphaFoldDB" id="A0AAW0F229"/>
<dbReference type="Gene3D" id="3.30.300.330">
    <property type="match status" value="1"/>
</dbReference>
<dbReference type="PROSITE" id="PS51387">
    <property type="entry name" value="FAD_PCMH"/>
    <property type="match status" value="1"/>
</dbReference>
<dbReference type="GO" id="GO:0071949">
    <property type="term" value="F:FAD binding"/>
    <property type="evidence" value="ECO:0007669"/>
    <property type="project" value="InterPro"/>
</dbReference>
<dbReference type="InterPro" id="IPR016164">
    <property type="entry name" value="FAD-linked_Oxase-like_C"/>
</dbReference>
<evidence type="ECO:0000256" key="1">
    <source>
        <dbReference type="ARBA" id="ARBA00004670"/>
    </source>
</evidence>
<dbReference type="EMBL" id="JAECZO010000007">
    <property type="protein sequence ID" value="KAK7200612.1"/>
    <property type="molecule type" value="Genomic_DNA"/>
</dbReference>
<evidence type="ECO:0000256" key="11">
    <source>
        <dbReference type="SAM" id="MobiDB-lite"/>
    </source>
</evidence>
<keyword evidence="10" id="KW-0808">Transferase</keyword>
<evidence type="ECO:0000256" key="2">
    <source>
        <dbReference type="ARBA" id="ARBA00008000"/>
    </source>
</evidence>
<comment type="subcellular location">
    <subcellularLocation>
        <location evidence="10">Peroxisome</location>
    </subcellularLocation>
</comment>
<comment type="subunit">
    <text evidence="10">Homodimer.</text>
</comment>
<comment type="pathway">
    <text evidence="1 10">Glycerolipid metabolism; ether lipid biosynthesis.</text>
</comment>
<keyword evidence="10" id="KW-0443">Lipid metabolism</keyword>
<feature type="binding site" evidence="8">
    <location>
        <begin position="436"/>
        <end position="442"/>
    </location>
    <ligand>
        <name>FAD</name>
        <dbReference type="ChEBI" id="CHEBI:57692"/>
    </ligand>
</feature>
<dbReference type="EC" id="2.5.1.26" evidence="3 10"/>
<dbReference type="InterPro" id="IPR016171">
    <property type="entry name" value="Vanillyl_alc_oxidase_C-sub2"/>
</dbReference>
<reference evidence="13 14" key="1">
    <citation type="journal article" date="2021" name="MBio">
        <title>A New Model Trypanosomatid, Novymonas esmeraldas: Genomic Perception of Its 'Candidatus Pandoraea novymonadis' Endosymbiont.</title>
        <authorList>
            <person name="Zakharova A."/>
            <person name="Saura A."/>
            <person name="Butenko A."/>
            <person name="Podesvova L."/>
            <person name="Warmusova S."/>
            <person name="Kostygov A.Y."/>
            <person name="Nenarokova A."/>
            <person name="Lukes J."/>
            <person name="Opperdoes F.R."/>
            <person name="Yurchenko V."/>
        </authorList>
    </citation>
    <scope>NUCLEOTIDE SEQUENCE [LARGE SCALE GENOMIC DNA]</scope>
    <source>
        <strain evidence="13 14">E262AT.01</strain>
    </source>
</reference>
<keyword evidence="10" id="KW-0444">Lipid biosynthesis</keyword>
<evidence type="ECO:0000259" key="12">
    <source>
        <dbReference type="PROSITE" id="PS51387"/>
    </source>
</evidence>
<keyword evidence="4 10" id="KW-0285">Flavoprotein</keyword>
<accession>A0AAW0F229</accession>
<evidence type="ECO:0000256" key="8">
    <source>
        <dbReference type="PIRSR" id="PIRSR625650-3"/>
    </source>
</evidence>
<proteinExistence type="inferred from homology"/>
<dbReference type="InterPro" id="IPR016166">
    <property type="entry name" value="FAD-bd_PCMH"/>
</dbReference>
<feature type="binding site" evidence="7">
    <location>
        <position position="583"/>
    </location>
    <ligand>
        <name>substrate</name>
    </ligand>
</feature>
<organism evidence="13 14">
    <name type="scientific">Novymonas esmeraldas</name>
    <dbReference type="NCBI Taxonomy" id="1808958"/>
    <lineage>
        <taxon>Eukaryota</taxon>
        <taxon>Discoba</taxon>
        <taxon>Euglenozoa</taxon>
        <taxon>Kinetoplastea</taxon>
        <taxon>Metakinetoplastina</taxon>
        <taxon>Trypanosomatida</taxon>
        <taxon>Trypanosomatidae</taxon>
        <taxon>Novymonas</taxon>
    </lineage>
</organism>
<evidence type="ECO:0000313" key="13">
    <source>
        <dbReference type="EMBL" id="KAK7200612.1"/>
    </source>
</evidence>
<dbReference type="Pfam" id="PF01565">
    <property type="entry name" value="FAD_binding_4"/>
    <property type="match status" value="1"/>
</dbReference>
<dbReference type="PANTHER" id="PTHR46568">
    <property type="entry name" value="ALKYLDIHYDROXYACETONEPHOSPHATE SYNTHASE, PEROXISOMAL"/>
    <property type="match status" value="1"/>
</dbReference>
<dbReference type="SUPFAM" id="SSF56176">
    <property type="entry name" value="FAD-binding/transporter-associated domain-like"/>
    <property type="match status" value="1"/>
</dbReference>
<feature type="compositionally biased region" description="Low complexity" evidence="11">
    <location>
        <begin position="135"/>
        <end position="148"/>
    </location>
</feature>
<sequence length="759" mass="84606">MRQSHPERSRSERLSRAMPALPPPLVSSHNAYVCVCMCVPLSLLTDLLPLVSSCCHRDSLHSVPHHPQRHRRRGSAISLFFFSLLGVQRLHILSPPPPCHPPSAACGNSRAHIDTHTHTHTHTHLHVHTRAQTGRRTSMSTEEASTSARSEAYDTIKWNGWGREGVQMELDEENPFWVRHVDGKPIKNLLEFLYKEISGGVGPKEIPPLSPGVPLAKALAALNPPKINDAFMKDISAALESSQVRPDGKSRLCHIVGKNYRDLWRVRRGAVEHAPDCILLPNNHKDCVTIMELAHKHNVVVIPFGGGTNVTGGVEADPFERGRMIVSVDMRRMNRMISIDRESCLATFETGVLGPDLDEQLYRYGFMCGHDPDSYIYSTLGGWIGARGSGAMSNQYGDIEDMVVAVKVATPTGVVETPVTSRTCGVDLNGLFIGCEGAFGIITEATIKLERLPEEKLYEGYIFPTFEAGFSAFYSCGAKGIHPCTMRLYDEDDFRMSMAMGTATHSFIERLISKGVKSFLESYRGWNLRRMCLVIVGFEGTPERVRQQRSETAAVFKQHGGVGIGRGAGDSWQEKKYDLPYIRDFALSLSHWADVFETSVLYSQAIPCWRAVKAAVRQVWKEHGHHGWIGCHTAHQYKYGCCLYFTFASVQKDDMDMKVFLEIKKRATEAMLRHTGNLTHHHGIGYEHVPWMSRFMKPGAMRLLYAMKKSIDPRNICNPGKLLPSPPAEGEGAAALKARQEKEMMFDKMGVPGAVAAHL</sequence>
<dbReference type="Gene3D" id="3.30.70.3450">
    <property type="match status" value="1"/>
</dbReference>
<feature type="compositionally biased region" description="Basic and acidic residues" evidence="11">
    <location>
        <begin position="1"/>
        <end position="15"/>
    </location>
</feature>
<evidence type="ECO:0000256" key="10">
    <source>
        <dbReference type="RuleBase" id="RU363113"/>
    </source>
</evidence>
<dbReference type="FunFam" id="3.30.300.330:FF:000003">
    <property type="entry name" value="Alkyldihydroxyacetonephosphate synthase (ADS1)"/>
    <property type="match status" value="1"/>
</dbReference>
<evidence type="ECO:0000256" key="7">
    <source>
        <dbReference type="PIRSR" id="PIRSR625650-2"/>
    </source>
</evidence>
<dbReference type="GO" id="GO:0008609">
    <property type="term" value="F:alkylglycerone-phosphate synthase activity"/>
    <property type="evidence" value="ECO:0007669"/>
    <property type="project" value="UniProtKB-EC"/>
</dbReference>